<protein>
    <recommendedName>
        <fullName evidence="2">Antitoxin</fullName>
    </recommendedName>
</protein>
<organism evidence="3">
    <name type="scientific">uncultured Pleomorphomonas sp</name>
    <dbReference type="NCBI Taxonomy" id="442121"/>
    <lineage>
        <taxon>Bacteria</taxon>
        <taxon>Pseudomonadati</taxon>
        <taxon>Pseudomonadota</taxon>
        <taxon>Alphaproteobacteria</taxon>
        <taxon>Hyphomicrobiales</taxon>
        <taxon>Pleomorphomonadaceae</taxon>
        <taxon>Pleomorphomonas</taxon>
        <taxon>environmental samples</taxon>
    </lineage>
</organism>
<dbReference type="RefSeq" id="WP_288200003.1">
    <property type="nucleotide sequence ID" value="NZ_LT608334.1"/>
</dbReference>
<reference evidence="3" key="1">
    <citation type="submission" date="2016-08" db="EMBL/GenBank/DDBJ databases">
        <authorList>
            <person name="Seilhamer J.J."/>
        </authorList>
    </citation>
    <scope>NUCLEOTIDE SEQUENCE</scope>
    <source>
        <strain evidence="3">86</strain>
    </source>
</reference>
<dbReference type="InterPro" id="IPR036165">
    <property type="entry name" value="YefM-like_sf"/>
</dbReference>
<evidence type="ECO:0000256" key="1">
    <source>
        <dbReference type="ARBA" id="ARBA00009981"/>
    </source>
</evidence>
<gene>
    <name evidence="3" type="ORF">KL86PLE_130637</name>
</gene>
<dbReference type="Gene3D" id="3.40.1620.10">
    <property type="entry name" value="YefM-like domain"/>
    <property type="match status" value="1"/>
</dbReference>
<evidence type="ECO:0000313" key="3">
    <source>
        <dbReference type="EMBL" id="SCM75236.1"/>
    </source>
</evidence>
<dbReference type="Pfam" id="PF02604">
    <property type="entry name" value="PhdYeFM_antitox"/>
    <property type="match status" value="1"/>
</dbReference>
<dbReference type="AlphaFoldDB" id="A0A212LCE9"/>
<accession>A0A212LCE9</accession>
<evidence type="ECO:0000256" key="2">
    <source>
        <dbReference type="RuleBase" id="RU362080"/>
    </source>
</evidence>
<sequence>MRSFPSTELKRLIGDVLDAASREPVAITKHNKPRYILMSVHDYERRFPKDERRAYAADEMPDEHLTMLESALAELEEPEKP</sequence>
<dbReference type="EMBL" id="FMJD01000005">
    <property type="protein sequence ID" value="SCM75236.1"/>
    <property type="molecule type" value="Genomic_DNA"/>
</dbReference>
<comment type="similarity">
    <text evidence="1 2">Belongs to the phD/YefM antitoxin family.</text>
</comment>
<proteinExistence type="inferred from homology"/>
<dbReference type="NCBIfam" id="TIGR01552">
    <property type="entry name" value="phd_fam"/>
    <property type="match status" value="1"/>
</dbReference>
<name>A0A212LCE9_9HYPH</name>
<dbReference type="InterPro" id="IPR006442">
    <property type="entry name" value="Antitoxin_Phd/YefM"/>
</dbReference>
<comment type="function">
    <text evidence="2">Antitoxin component of a type II toxin-antitoxin (TA) system.</text>
</comment>
<dbReference type="SUPFAM" id="SSF143120">
    <property type="entry name" value="YefM-like"/>
    <property type="match status" value="1"/>
</dbReference>